<evidence type="ECO:0000256" key="6">
    <source>
        <dbReference type="PROSITE-ProRule" id="PRU01363"/>
    </source>
</evidence>
<evidence type="ECO:0000256" key="7">
    <source>
        <dbReference type="SAM" id="MobiDB-lite"/>
    </source>
</evidence>
<dbReference type="GeneID" id="19277442"/>
<dbReference type="Pfam" id="PF13602">
    <property type="entry name" value="ADH_zinc_N_2"/>
    <property type="match status" value="1"/>
</dbReference>
<evidence type="ECO:0000256" key="2">
    <source>
        <dbReference type="ARBA" id="ARBA00022553"/>
    </source>
</evidence>
<dbReference type="HOGENOM" id="CLU_000022_31_0_1"/>
<evidence type="ECO:0000256" key="1">
    <source>
        <dbReference type="ARBA" id="ARBA00022450"/>
    </source>
</evidence>
<dbReference type="OMA" id="ETGYLEC"/>
<dbReference type="InterPro" id="IPR009081">
    <property type="entry name" value="PP-bd_ACP"/>
</dbReference>
<dbReference type="InterPro" id="IPR049551">
    <property type="entry name" value="PKS_DH_C"/>
</dbReference>
<evidence type="ECO:0000259" key="8">
    <source>
        <dbReference type="PROSITE" id="PS50075"/>
    </source>
</evidence>
<organism evidence="11 12">
    <name type="scientific">Pestalotiopsis fici (strain W106-1 / CGMCC3.15140)</name>
    <dbReference type="NCBI Taxonomy" id="1229662"/>
    <lineage>
        <taxon>Eukaryota</taxon>
        <taxon>Fungi</taxon>
        <taxon>Dikarya</taxon>
        <taxon>Ascomycota</taxon>
        <taxon>Pezizomycotina</taxon>
        <taxon>Sordariomycetes</taxon>
        <taxon>Xylariomycetidae</taxon>
        <taxon>Amphisphaeriales</taxon>
        <taxon>Sporocadaceae</taxon>
        <taxon>Pestalotiopsis</taxon>
    </lineage>
</organism>
<keyword evidence="1" id="KW-0596">Phosphopantetheine</keyword>
<dbReference type="FunFam" id="3.40.50.720:FF:000209">
    <property type="entry name" value="Polyketide synthase Pks12"/>
    <property type="match status" value="1"/>
</dbReference>
<sequence length="2428" mass="263577">MPEFSTKQDGVTSTGSIHNGYSEPAIDSSGRQLVGHTQQPVAVVGMACRLPGHSNSPKALWDFLLKGGVAVNEPPSSRFSLAGHYDKSMKPRTMKSPGGMFMEDVDPAHFDGQFFNISRTDCIAMDPQQRQLLEVTYECLENSGVTLEELSGTRTGVIVGSNFIDYGAIQNRDPENRAESITIGLASSILSNRISHFLNVHGPSMTLDTACSASLVAVDVACRYLDSFQADGMLVEGTNMWLSPEHNQEIGMMHMTQSGTGKCHSFDAKADGYVKAEGINAVYLKRLDDAIRDGDPIRAVIRGTAASASGRTAGIANPSPKAQAFAIREAYKNAGIRDFQETSFLECHGTGTLAGDPVEVKGAASVFSDGRSDGQDLVIGSIKSNIGHSEAAAGISGLIKAVMAVETGIIPGTPTFVTPNPAIDWKASRVQASRTSMKWPTAGIRRASVNSFGFGGANAHVVLEQAPFSHHVSSYKQVSTDFFDDSDDETSDTARQKTSADKLTPPTLLVFSSNDKASLENYVASISAHLINPTVSINTDDLAYTLSEHRSKHYYRGFSVVRSAKAKIDKSTLVIGKQASSAPRVGFVFTGQGAQWSQMGSDLLKQSSLAHKVIQDLDDVLQSLPEPPSWSLLKELSEPRSIEVLRQPEFSQPLVTALQLALVEVLKSWGITSKAVIGHSSGEIAAAAAAGLITSETAIRTAYFRGKAAKMVPSPDEPVGMLAVGVGPEILQPYFESVQGRIQIACYNSPSSLTISGTTATLQDLCTRLKEDGHFARMLQVDLAYHSDYMSEIGDVYERLLSSKHATDGHMNGNQALSVTTRMFSSVTGNVLPKDALLGAAYWKSNMVSPVQFAQATRALLADSEHGADFLIEIGPSSTLAGPIGQIQKEFTTGPANESTYASTLKRGQDATFPMYNMAGQLFIKGGAVDLCEVNRYCGPVFKMRPKVLVDLPNYSWNHSISYWHETQASKDWRFRKFVTHDLLGSKILGTPWQAPVFNKVLKLTDLPWLSDHKLGSQVVFPGAAYMTMAIEAMYQTAMMTKWRQEPPAEFRYRLRDVKFLRALVLDENAESRITLTLFPRHGGSIRSWFEFKVCSFNESLSTEHCVGQICVETEYQVAKSLGEAKNPLDLPVPAGIWYKALARAGYNFGPLFQKQLNVEIAMGQRKGRSMVNLQPPLAIAHTESHYPMHPTVMDGCLQTGSPPLWKGDSSAVMKVLVPKTIDSLVLMGSHELPREGITFSSATFLGVGNVEDARNYATNVSLYDPCDGRFIFEMKGLASAEIDTSDAASLDHTFTRVSWNADISLLMKADNSLVRKWFADSNTIKTVQDLLNLVAHKNPGLKVLEINMSPGDSSSWWIDPESKTHAIRAASSDYSLVVSEAKTLISAQQELSPRSAAARFHLLDTSQQGLIAESVQFDLGIIKSSSTTVSESTNALVLNMMRKSMSETGFILTSGLSQEAISGFGRTVAVPQLGADIYLSQIRPEGNETANLREKHPNITHISFLEPETKHAHSICEVLEAIGSGRWMVKTAADPLRDIDSSGEVVVILDELFEPILPHLDERMWRILKHVTQKRCQVLWVTSGAHINVTDPTKASATGLLRSIRAEEGLCLMTLDLECTSDVQRMATTIESCLEQLCTAEVGDDDPAAVDYEYVERDGIISISRLVPDLELTALQSDDTSARQTEVMGLHGCDTLVRLQCERLGDLDAICFAEAAPQPIPLREGFIEIQIHAAGLNYKDVVVSMGIVPGDDSALGYEAAGVVTKISPTAARTNPDLAIGQRVVAFSQGALANKLQTTPGRVHRIPDSMSFETAATLTVVYLTSLHALSIAKLTAGKRILIHSAAGGVGMAALQLAVNAGAKVFATVGTEEKREFLKSTFSLTDDSIFYSRNVDFADQILSATDGKGVDIVLNSLTGDLLVESFRILADGGVMVEIGKKDILDRSSLPMAVFDRNTTFRGVDMSPERVSDDLASQLFSELFDLLDNGRIQPVHPIHQFSWGDIPSAIRFLRSGKHMGKIVITDGEAEVQVPIRRAPKTFPFDDNRCYLIVGGLRGLCGSLAIYLAKMGAKYLAVIARSGHKDKKSQAIVKQVNALGAHIDLLTADVTVAADVDRVLTETRKPVGGIIQGAMVLRDRPFDSMSVTEYHEAVTCKVQGTWNLHVAAEKLGFNLSFFTMLSSISGVVGNRGQANYSAANVFLDAFAEFRLQRGQAACSVDLGVIEDAGFIAERGGFQDKHFDNRMFNGIDDRLLRKILYFSILQQRGQVGCEKSPCARGSRVSLGQMITGLVMPQPADSWLRKDARFAALFTGQGSTTAMSGGNNNNKGDADVQALLLMLRTASSNPAATLTATIKVINQCFMRILRLSEPLDPARPLSIYGIDSLSAVEVRNWVRSELGILVTTLDIMNASSLEAFCNKIVMKMAASES</sequence>
<dbReference type="Pfam" id="PF23114">
    <property type="entry name" value="NAD-bd_HRPKS_sdrA"/>
    <property type="match status" value="1"/>
</dbReference>
<dbReference type="SUPFAM" id="SSF47336">
    <property type="entry name" value="ACP-like"/>
    <property type="match status" value="1"/>
</dbReference>
<dbReference type="Pfam" id="PF21089">
    <property type="entry name" value="PKS_DH_N"/>
    <property type="match status" value="1"/>
</dbReference>
<dbReference type="InterPro" id="IPR016035">
    <property type="entry name" value="Acyl_Trfase/lysoPLipase"/>
</dbReference>
<dbReference type="Gene3D" id="1.10.1200.10">
    <property type="entry name" value="ACP-like"/>
    <property type="match status" value="1"/>
</dbReference>
<dbReference type="CDD" id="cd00833">
    <property type="entry name" value="PKS"/>
    <property type="match status" value="1"/>
</dbReference>
<dbReference type="PANTHER" id="PTHR43775">
    <property type="entry name" value="FATTY ACID SYNTHASE"/>
    <property type="match status" value="1"/>
</dbReference>
<dbReference type="SMART" id="SM00823">
    <property type="entry name" value="PKS_PP"/>
    <property type="match status" value="1"/>
</dbReference>
<dbReference type="InterPro" id="IPR056501">
    <property type="entry name" value="NAD-bd_HRPKS_sdrA"/>
</dbReference>
<dbReference type="InterPro" id="IPR013968">
    <property type="entry name" value="PKS_KR"/>
</dbReference>
<dbReference type="SUPFAM" id="SSF52151">
    <property type="entry name" value="FabD/lysophospholipase-like"/>
    <property type="match status" value="1"/>
</dbReference>
<dbReference type="SUPFAM" id="SSF50129">
    <property type="entry name" value="GroES-like"/>
    <property type="match status" value="1"/>
</dbReference>
<dbReference type="InterPro" id="IPR014030">
    <property type="entry name" value="Ketoacyl_synth_N"/>
</dbReference>
<feature type="active site" description="Proton acceptor; for dehydratase activity" evidence="6">
    <location>
        <position position="1013"/>
    </location>
</feature>
<feature type="active site" description="Proton donor; for dehydratase activity" evidence="6">
    <location>
        <position position="1195"/>
    </location>
</feature>
<dbReference type="STRING" id="1229662.W3WNJ5"/>
<dbReference type="InterPro" id="IPR020841">
    <property type="entry name" value="PKS_Beta-ketoAc_synthase_dom"/>
</dbReference>
<feature type="region of interest" description="Disordered" evidence="7">
    <location>
        <begin position="1"/>
        <end position="31"/>
    </location>
</feature>
<evidence type="ECO:0000259" key="9">
    <source>
        <dbReference type="PROSITE" id="PS52004"/>
    </source>
</evidence>
<dbReference type="InterPro" id="IPR036736">
    <property type="entry name" value="ACP-like_sf"/>
</dbReference>
<dbReference type="GO" id="GO:1901336">
    <property type="term" value="P:lactone biosynthetic process"/>
    <property type="evidence" value="ECO:0007669"/>
    <property type="project" value="UniProtKB-ARBA"/>
</dbReference>
<dbReference type="InterPro" id="IPR016039">
    <property type="entry name" value="Thiolase-like"/>
</dbReference>
<dbReference type="SMART" id="SM00822">
    <property type="entry name" value="PKS_KR"/>
    <property type="match status" value="1"/>
</dbReference>
<dbReference type="eggNOG" id="KOG1202">
    <property type="taxonomic scope" value="Eukaryota"/>
</dbReference>
<dbReference type="SUPFAM" id="SSF55048">
    <property type="entry name" value="Probable ACP-binding domain of malonyl-CoA ACP transacylase"/>
    <property type="match status" value="1"/>
</dbReference>
<dbReference type="SMART" id="SM00829">
    <property type="entry name" value="PKS_ER"/>
    <property type="match status" value="1"/>
</dbReference>
<dbReference type="InterPro" id="IPR020806">
    <property type="entry name" value="PKS_PP-bd"/>
</dbReference>
<dbReference type="InterPro" id="IPR016036">
    <property type="entry name" value="Malonyl_transacylase_ACP-bd"/>
</dbReference>
<feature type="domain" description="Ketosynthase family 3 (KS3)" evidence="9">
    <location>
        <begin position="38"/>
        <end position="465"/>
    </location>
</feature>
<reference evidence="12" key="1">
    <citation type="journal article" date="2015" name="BMC Genomics">
        <title>Genomic and transcriptomic analysis of the endophytic fungus Pestalotiopsis fici reveals its lifestyle and high potential for synthesis of natural products.</title>
        <authorList>
            <person name="Wang X."/>
            <person name="Zhang X."/>
            <person name="Liu L."/>
            <person name="Xiang M."/>
            <person name="Wang W."/>
            <person name="Sun X."/>
            <person name="Che Y."/>
            <person name="Guo L."/>
            <person name="Liu G."/>
            <person name="Guo L."/>
            <person name="Wang C."/>
            <person name="Yin W.B."/>
            <person name="Stadler M."/>
            <person name="Zhang X."/>
            <person name="Liu X."/>
        </authorList>
    </citation>
    <scope>NUCLEOTIDE SEQUENCE [LARGE SCALE GENOMIC DNA]</scope>
    <source>
        <strain evidence="12">W106-1 / CGMCC3.15140</strain>
    </source>
</reference>
<dbReference type="Pfam" id="PF08659">
    <property type="entry name" value="KR"/>
    <property type="match status" value="1"/>
</dbReference>
<keyword evidence="2" id="KW-0597">Phosphoprotein</keyword>
<dbReference type="InterPro" id="IPR014043">
    <property type="entry name" value="Acyl_transferase_dom"/>
</dbReference>
<name>W3WNJ5_PESFW</name>
<evidence type="ECO:0000259" key="10">
    <source>
        <dbReference type="PROSITE" id="PS52019"/>
    </source>
</evidence>
<feature type="domain" description="Carrier" evidence="8">
    <location>
        <begin position="2347"/>
        <end position="2423"/>
    </location>
</feature>
<dbReference type="InterPro" id="IPR020843">
    <property type="entry name" value="ER"/>
</dbReference>
<dbReference type="SMART" id="SM00825">
    <property type="entry name" value="PKS_KS"/>
    <property type="match status" value="1"/>
</dbReference>
<dbReference type="Pfam" id="PF00698">
    <property type="entry name" value="Acyl_transf_1"/>
    <property type="match status" value="1"/>
</dbReference>
<dbReference type="GO" id="GO:0004315">
    <property type="term" value="F:3-oxoacyl-[acyl-carrier-protein] synthase activity"/>
    <property type="evidence" value="ECO:0007669"/>
    <property type="project" value="InterPro"/>
</dbReference>
<dbReference type="OrthoDB" id="329835at2759"/>
<dbReference type="GO" id="GO:0006633">
    <property type="term" value="P:fatty acid biosynthetic process"/>
    <property type="evidence" value="ECO:0007669"/>
    <property type="project" value="InterPro"/>
</dbReference>
<dbReference type="InterPro" id="IPR049552">
    <property type="entry name" value="PKS_DH_N"/>
</dbReference>
<dbReference type="SUPFAM" id="SSF53901">
    <property type="entry name" value="Thiolase-like"/>
    <property type="match status" value="1"/>
</dbReference>
<dbReference type="InterPro" id="IPR018201">
    <property type="entry name" value="Ketoacyl_synth_AS"/>
</dbReference>
<dbReference type="Pfam" id="PF00550">
    <property type="entry name" value="PP-binding"/>
    <property type="match status" value="1"/>
</dbReference>
<dbReference type="GO" id="GO:0031177">
    <property type="term" value="F:phosphopantetheine binding"/>
    <property type="evidence" value="ECO:0007669"/>
    <property type="project" value="InterPro"/>
</dbReference>
<dbReference type="InterPro" id="IPR014031">
    <property type="entry name" value="Ketoacyl_synth_C"/>
</dbReference>
<dbReference type="Gene3D" id="3.10.129.110">
    <property type="entry name" value="Polyketide synthase dehydratase"/>
    <property type="match status" value="1"/>
</dbReference>
<dbReference type="InterPro" id="IPR049900">
    <property type="entry name" value="PKS_mFAS_DH"/>
</dbReference>
<keyword evidence="12" id="KW-1185">Reference proteome</keyword>
<dbReference type="Gene3D" id="3.90.180.10">
    <property type="entry name" value="Medium-chain alcohol dehydrogenases, catalytic domain"/>
    <property type="match status" value="1"/>
</dbReference>
<dbReference type="PROSITE" id="PS00606">
    <property type="entry name" value="KS3_1"/>
    <property type="match status" value="1"/>
</dbReference>
<dbReference type="InterPro" id="IPR057326">
    <property type="entry name" value="KR_dom"/>
</dbReference>
<dbReference type="Pfam" id="PF16197">
    <property type="entry name" value="KAsynt_C_assoc"/>
    <property type="match status" value="1"/>
</dbReference>
<keyword evidence="5" id="KW-0511">Multifunctional enzyme</keyword>
<keyword evidence="3" id="KW-0808">Transferase</keyword>
<gene>
    <name evidence="11" type="ORF">PFICI_12429</name>
</gene>
<dbReference type="InterPro" id="IPR036291">
    <property type="entry name" value="NAD(P)-bd_dom_sf"/>
</dbReference>
<feature type="region of interest" description="N-terminal hotdog fold" evidence="6">
    <location>
        <begin position="981"/>
        <end position="1117"/>
    </location>
</feature>
<dbReference type="Pfam" id="PF14765">
    <property type="entry name" value="PS-DH"/>
    <property type="match status" value="1"/>
</dbReference>
<dbReference type="GO" id="GO:0044550">
    <property type="term" value="P:secondary metabolite biosynthetic process"/>
    <property type="evidence" value="ECO:0007669"/>
    <property type="project" value="TreeGrafter"/>
</dbReference>
<dbReference type="PROSITE" id="PS52004">
    <property type="entry name" value="KS3_2"/>
    <property type="match status" value="1"/>
</dbReference>
<dbReference type="InterPro" id="IPR001227">
    <property type="entry name" value="Ac_transferase_dom_sf"/>
</dbReference>
<dbReference type="Pfam" id="PF02801">
    <property type="entry name" value="Ketoacyl-synt_C"/>
    <property type="match status" value="1"/>
</dbReference>
<dbReference type="Gene3D" id="3.40.47.10">
    <property type="match status" value="1"/>
</dbReference>
<evidence type="ECO:0000313" key="12">
    <source>
        <dbReference type="Proteomes" id="UP000030651"/>
    </source>
</evidence>
<dbReference type="Gene3D" id="3.40.50.720">
    <property type="entry name" value="NAD(P)-binding Rossmann-like Domain"/>
    <property type="match status" value="1"/>
</dbReference>
<dbReference type="KEGG" id="pfy:PFICI_12429"/>
<protein>
    <submittedName>
        <fullName evidence="11">Uncharacterized protein</fullName>
    </submittedName>
</protein>
<dbReference type="CDD" id="cd05195">
    <property type="entry name" value="enoyl_red"/>
    <property type="match status" value="1"/>
</dbReference>
<dbReference type="InterPro" id="IPR032821">
    <property type="entry name" value="PKS_assoc"/>
</dbReference>
<dbReference type="GO" id="GO:0004312">
    <property type="term" value="F:fatty acid synthase activity"/>
    <property type="evidence" value="ECO:0007669"/>
    <property type="project" value="TreeGrafter"/>
</dbReference>
<keyword evidence="4" id="KW-0560">Oxidoreductase</keyword>
<evidence type="ECO:0000256" key="5">
    <source>
        <dbReference type="ARBA" id="ARBA00023268"/>
    </source>
</evidence>
<dbReference type="GO" id="GO:0016491">
    <property type="term" value="F:oxidoreductase activity"/>
    <property type="evidence" value="ECO:0007669"/>
    <property type="project" value="UniProtKB-KW"/>
</dbReference>
<evidence type="ECO:0000313" key="11">
    <source>
        <dbReference type="EMBL" id="ETS75485.1"/>
    </source>
</evidence>
<proteinExistence type="predicted"/>
<accession>W3WNJ5</accession>
<dbReference type="EMBL" id="KI912118">
    <property type="protein sequence ID" value="ETS75485.1"/>
    <property type="molecule type" value="Genomic_DNA"/>
</dbReference>
<dbReference type="SMART" id="SM00827">
    <property type="entry name" value="PKS_AT"/>
    <property type="match status" value="1"/>
</dbReference>
<dbReference type="InParanoid" id="W3WNJ5"/>
<dbReference type="SUPFAM" id="SSF51735">
    <property type="entry name" value="NAD(P)-binding Rossmann-fold domains"/>
    <property type="match status" value="2"/>
</dbReference>
<feature type="compositionally biased region" description="Polar residues" evidence="7">
    <location>
        <begin position="1"/>
        <end position="19"/>
    </location>
</feature>
<dbReference type="InterPro" id="IPR020807">
    <property type="entry name" value="PKS_DH"/>
</dbReference>
<evidence type="ECO:0000256" key="4">
    <source>
        <dbReference type="ARBA" id="ARBA00023002"/>
    </source>
</evidence>
<dbReference type="PROSITE" id="PS52019">
    <property type="entry name" value="PKS_MFAS_DH"/>
    <property type="match status" value="1"/>
</dbReference>
<dbReference type="PANTHER" id="PTHR43775:SF18">
    <property type="entry name" value="ENZYME, PUTATIVE (JCVI)-RELATED"/>
    <property type="match status" value="1"/>
</dbReference>
<dbReference type="Gene3D" id="3.40.366.10">
    <property type="entry name" value="Malonyl-Coenzyme A Acyl Carrier Protein, domain 2"/>
    <property type="match status" value="1"/>
</dbReference>
<dbReference type="InterPro" id="IPR050091">
    <property type="entry name" value="PKS_NRPS_Biosynth_Enz"/>
</dbReference>
<feature type="region of interest" description="C-terminal hotdog fold" evidence="6">
    <location>
        <begin position="1130"/>
        <end position="1289"/>
    </location>
</feature>
<dbReference type="Pfam" id="PF00109">
    <property type="entry name" value="ketoacyl-synt"/>
    <property type="match status" value="1"/>
</dbReference>
<feature type="domain" description="PKS/mFAS DH" evidence="10">
    <location>
        <begin position="981"/>
        <end position="1289"/>
    </location>
</feature>
<dbReference type="Proteomes" id="UP000030651">
    <property type="component" value="Unassembled WGS sequence"/>
</dbReference>
<dbReference type="CDD" id="cd05274">
    <property type="entry name" value="KR_FAS_SDR_x"/>
    <property type="match status" value="1"/>
</dbReference>
<dbReference type="PROSITE" id="PS50075">
    <property type="entry name" value="CARRIER"/>
    <property type="match status" value="1"/>
</dbReference>
<dbReference type="InterPro" id="IPR042104">
    <property type="entry name" value="PKS_dehydratase_sf"/>
</dbReference>
<evidence type="ECO:0000256" key="3">
    <source>
        <dbReference type="ARBA" id="ARBA00022679"/>
    </source>
</evidence>
<dbReference type="SMART" id="SM00826">
    <property type="entry name" value="PKS_DH"/>
    <property type="match status" value="1"/>
</dbReference>
<dbReference type="RefSeq" id="XP_007839201.1">
    <property type="nucleotide sequence ID" value="XM_007841010.1"/>
</dbReference>
<dbReference type="InterPro" id="IPR011032">
    <property type="entry name" value="GroES-like_sf"/>
</dbReference>